<feature type="domain" description="N-acetyltransferase" evidence="3">
    <location>
        <begin position="28"/>
        <end position="197"/>
    </location>
</feature>
<evidence type="ECO:0000256" key="1">
    <source>
        <dbReference type="ARBA" id="ARBA00022679"/>
    </source>
</evidence>
<evidence type="ECO:0000259" key="3">
    <source>
        <dbReference type="PROSITE" id="PS51186"/>
    </source>
</evidence>
<protein>
    <submittedName>
        <fullName evidence="4">GNAT family N-acetyltransferase</fullName>
    </submittedName>
</protein>
<accession>A0ABT3JWJ9</accession>
<proteinExistence type="predicted"/>
<dbReference type="Gene3D" id="3.40.630.30">
    <property type="match status" value="1"/>
</dbReference>
<name>A0ABT3JWJ9_9XANT</name>
<dbReference type="Pfam" id="PF00583">
    <property type="entry name" value="Acetyltransf_1"/>
    <property type="match status" value="1"/>
</dbReference>
<dbReference type="InterPro" id="IPR000182">
    <property type="entry name" value="GNAT_dom"/>
</dbReference>
<dbReference type="PANTHER" id="PTHR43877">
    <property type="entry name" value="AMINOALKYLPHOSPHONATE N-ACETYLTRANSFERASE-RELATED-RELATED"/>
    <property type="match status" value="1"/>
</dbReference>
<dbReference type="InterPro" id="IPR016181">
    <property type="entry name" value="Acyl_CoA_acyltransferase"/>
</dbReference>
<sequence length="197" mass="21418">MPGNDGGTLPAPTLIHRTTDSHRMHQYAHIRPAAPEEASRLAVLATQVWLHTYATGGVSPEIAAHVLAELTPARYAESLQDPSVHVLVAAKDESLLGLAVLRHGEPCPTQSPRSTVELQTLYVQEHFIGKGLGASLLHSAEAWARDRAQCPLWLTVNARNERAIDFYRRHGYARAGTAYFELGASRHENHVLVGGGA</sequence>
<dbReference type="PROSITE" id="PS51186">
    <property type="entry name" value="GNAT"/>
    <property type="match status" value="1"/>
</dbReference>
<evidence type="ECO:0000256" key="2">
    <source>
        <dbReference type="ARBA" id="ARBA00023315"/>
    </source>
</evidence>
<keyword evidence="2" id="KW-0012">Acyltransferase</keyword>
<dbReference type="CDD" id="cd04301">
    <property type="entry name" value="NAT_SF"/>
    <property type="match status" value="1"/>
</dbReference>
<evidence type="ECO:0000313" key="4">
    <source>
        <dbReference type="EMBL" id="MCW4472869.1"/>
    </source>
</evidence>
<evidence type="ECO:0000313" key="5">
    <source>
        <dbReference type="Proteomes" id="UP001209922"/>
    </source>
</evidence>
<reference evidence="4 5" key="1">
    <citation type="submission" date="2022-10" db="EMBL/GenBank/DDBJ databases">
        <title>Xanthomonas sp. H13-6.</title>
        <authorList>
            <person name="Liu X."/>
            <person name="Deng Z."/>
            <person name="Jiang Y."/>
            <person name="Yu T."/>
            <person name="Ai J."/>
        </authorList>
    </citation>
    <scope>NUCLEOTIDE SEQUENCE [LARGE SCALE GENOMIC DNA]</scope>
    <source>
        <strain evidence="4 5">H13-6</strain>
    </source>
</reference>
<dbReference type="SUPFAM" id="SSF55729">
    <property type="entry name" value="Acyl-CoA N-acyltransferases (Nat)"/>
    <property type="match status" value="1"/>
</dbReference>
<dbReference type="RefSeq" id="WP_265127857.1">
    <property type="nucleotide sequence ID" value="NZ_JAPCHY010000008.1"/>
</dbReference>
<organism evidence="4 5">
    <name type="scientific">Xanthomonas chitinilytica</name>
    <dbReference type="NCBI Taxonomy" id="2989819"/>
    <lineage>
        <taxon>Bacteria</taxon>
        <taxon>Pseudomonadati</taxon>
        <taxon>Pseudomonadota</taxon>
        <taxon>Gammaproteobacteria</taxon>
        <taxon>Lysobacterales</taxon>
        <taxon>Lysobacteraceae</taxon>
        <taxon>Xanthomonas</taxon>
    </lineage>
</organism>
<dbReference type="Proteomes" id="UP001209922">
    <property type="component" value="Unassembled WGS sequence"/>
</dbReference>
<keyword evidence="5" id="KW-1185">Reference proteome</keyword>
<dbReference type="EMBL" id="JAPCHY010000008">
    <property type="protein sequence ID" value="MCW4472869.1"/>
    <property type="molecule type" value="Genomic_DNA"/>
</dbReference>
<dbReference type="InterPro" id="IPR050832">
    <property type="entry name" value="Bact_Acetyltransf"/>
</dbReference>
<keyword evidence="1" id="KW-0808">Transferase</keyword>
<gene>
    <name evidence="4" type="ORF">OK345_10160</name>
</gene>
<comment type="caution">
    <text evidence="4">The sequence shown here is derived from an EMBL/GenBank/DDBJ whole genome shotgun (WGS) entry which is preliminary data.</text>
</comment>